<feature type="compositionally biased region" description="Polar residues" evidence="4">
    <location>
        <begin position="853"/>
        <end position="865"/>
    </location>
</feature>
<feature type="region of interest" description="Disordered" evidence="4">
    <location>
        <begin position="580"/>
        <end position="799"/>
    </location>
</feature>
<feature type="region of interest" description="Disordered" evidence="4">
    <location>
        <begin position="1"/>
        <end position="33"/>
    </location>
</feature>
<dbReference type="InterPro" id="IPR003108">
    <property type="entry name" value="GAR_dom"/>
</dbReference>
<keyword evidence="7" id="KW-1185">Reference proteome</keyword>
<feature type="compositionally biased region" description="Basic and acidic residues" evidence="4">
    <location>
        <begin position="585"/>
        <end position="609"/>
    </location>
</feature>
<feature type="region of interest" description="Disordered" evidence="4">
    <location>
        <begin position="974"/>
        <end position="996"/>
    </location>
</feature>
<feature type="region of interest" description="Disordered" evidence="4">
    <location>
        <begin position="845"/>
        <end position="914"/>
    </location>
</feature>
<name>A0A1V6RSL1_9EURO</name>
<accession>A0A1V6RSL1</accession>
<dbReference type="SUPFAM" id="SSF143575">
    <property type="entry name" value="GAS2 domain-like"/>
    <property type="match status" value="1"/>
</dbReference>
<evidence type="ECO:0000256" key="1">
    <source>
        <dbReference type="ARBA" id="ARBA00004245"/>
    </source>
</evidence>
<gene>
    <name evidence="6" type="ORF">PENVUL_c030G08634</name>
</gene>
<evidence type="ECO:0000256" key="4">
    <source>
        <dbReference type="SAM" id="MobiDB-lite"/>
    </source>
</evidence>
<dbReference type="PROSITE" id="PS51460">
    <property type="entry name" value="GAR"/>
    <property type="match status" value="1"/>
</dbReference>
<feature type="compositionally biased region" description="Basic residues" evidence="4">
    <location>
        <begin position="739"/>
        <end position="748"/>
    </location>
</feature>
<keyword evidence="2" id="KW-0963">Cytoplasm</keyword>
<dbReference type="InterPro" id="IPR036534">
    <property type="entry name" value="GAR_dom_sf"/>
</dbReference>
<comment type="subcellular location">
    <subcellularLocation>
        <location evidence="1">Cytoplasm</location>
        <location evidence="1">Cytoskeleton</location>
    </subcellularLocation>
</comment>
<evidence type="ECO:0000259" key="5">
    <source>
        <dbReference type="PROSITE" id="PS51460"/>
    </source>
</evidence>
<evidence type="ECO:0000256" key="3">
    <source>
        <dbReference type="ARBA" id="ARBA00023212"/>
    </source>
</evidence>
<sequence length="1363" mass="148437">MAASRINPDYPSIRLSPSHSRNNSRSTSLERMPSSVYQQLDPLLSNLSPESTLQALTSTDAVPSNEQRAHDILARSISQVSPSERALGIRAAVAAQNLNLWYKEVQSWDWPNQRDAKVGLGFLPPSVSQSGGNPSPPMFLAPPSNTQQSYYGSLLASVVERYERRSDEIRDGMDDLNVEELKEHVLNAHIPSRSRPSSATSCVSVPPPLSYVQLSDFTAVITATILRALPYLSRLTALLATWEVRIFVLRQIPVLLRELSLTRSALDSSLHALQTPHSSVSDPNESSDASLAADHVKLESAVVAVGRRMDRVLDALEGRPDSLPGQWIDDLEAIESDFATWVVEADKRKVRNEWLRSKAESQMAEMRAAGLQRAESLKETRQDPSSDTAVSEPSDDLCSPQEQAVELQCGLEVSPGDGRPASPQPIKQSTVPIKETPLPAGRVEGNASPNLKLSISFLKSPLEEKYEDLTPVAMAEDLDTPTQSDFPPASAISRQLFSAPAHIPCAIDRTLENKENILPLGFQQPDGAVSSPSQASTKSSPLFENRALAEDPFLEHSAASEIGVQIPEVLVSVDVPAAEEPQASADHKHLAVGTRTDEKDRNSDAREQPSPHSRPTKLKPEPETISSPVYQEPKSPDRSSEQNQCDTPVAAAISPVLTPNRSDIQVPKSRASGRISQIPMAVASPKSGSNHTPIKSHHPLNEGKAESSQRTVRKPLQSPIKLSKSRPGKSGLNEDGKVVHKITHRRRTSTGSVGSLLSDHSSLISTPEAPEPRTASSNVTPIGPSSPPESRHPLSHGDYTLREDRLRRLENQKPDPRISFEQTCTVSLPLERFINERLELGLGSESAPGVASVNPSRTRTHSVTSADFPKPPKTQTKITFQDNSAASSPLAPRLPTRHHQLSRGKSASDLNSQNEMAKIAERNKKTFGMNSARRAMEHLLQPKSLRWRQRLTAHPSLESLGVKRQELSYVEEHGSEPTDFGFRASSPTKHTKQPRDQLDEKINSILNSLPGHIHLVDSNHEADTSSSSSSLDRRMRYRSESPTGPITRSTTPAPSLTLMPAARRRHSHAYKTEDSCVKLYHLHHGGQSAPTKLFVRTVGEEGQRVMVRVGGGWADLGEYLREYVIHHGRRKVSETPRVEVQGLKSRSSPSYPSPSTMLTPATSYLASGRATPSRPQSVLSARPPSSLTVHKKRRGSTASDVMGTRAVTTGHLPSFTSPPPVVAPIPSSTGRRLSVSSGYSIGDVHSPGNIAASSTANESRSTPLGLAGPRPRARYESMSPEGEAWVADVLQKTRCSSSHNPPQFALSMTPDHDADDRFDIGDSGMAGHSLPKVRSIGDIGSSGTSRRVVLKGLGSRRRELRQM</sequence>
<feature type="region of interest" description="Disordered" evidence="4">
    <location>
        <begin position="365"/>
        <end position="445"/>
    </location>
</feature>
<feature type="compositionally biased region" description="Polar residues" evidence="4">
    <location>
        <begin position="749"/>
        <end position="765"/>
    </location>
</feature>
<protein>
    <recommendedName>
        <fullName evidence="5">GAR domain-containing protein</fullName>
    </recommendedName>
</protein>
<feature type="compositionally biased region" description="Polar residues" evidence="4">
    <location>
        <begin position="903"/>
        <end position="914"/>
    </location>
</feature>
<dbReference type="EMBL" id="MDYP01000030">
    <property type="protein sequence ID" value="OQE04777.1"/>
    <property type="molecule type" value="Genomic_DNA"/>
</dbReference>
<feature type="compositionally biased region" description="Polar residues" evidence="4">
    <location>
        <begin position="15"/>
        <end position="29"/>
    </location>
</feature>
<feature type="compositionally biased region" description="Polar residues" evidence="4">
    <location>
        <begin position="1229"/>
        <end position="1239"/>
    </location>
</feature>
<dbReference type="Proteomes" id="UP000191518">
    <property type="component" value="Unassembled WGS sequence"/>
</dbReference>
<dbReference type="GO" id="GO:0005856">
    <property type="term" value="C:cytoskeleton"/>
    <property type="evidence" value="ECO:0007669"/>
    <property type="project" value="UniProtKB-SubCell"/>
</dbReference>
<feature type="domain" description="GAR" evidence="5">
    <location>
        <begin position="1053"/>
        <end position="1127"/>
    </location>
</feature>
<dbReference type="OrthoDB" id="5409589at2759"/>
<evidence type="ECO:0000256" key="2">
    <source>
        <dbReference type="ARBA" id="ARBA00022490"/>
    </source>
</evidence>
<feature type="compositionally biased region" description="Low complexity" evidence="4">
    <location>
        <begin position="1145"/>
        <end position="1155"/>
    </location>
</feature>
<keyword evidence="3" id="KW-0206">Cytoskeleton</keyword>
<reference evidence="7" key="1">
    <citation type="journal article" date="2017" name="Nat. Microbiol.">
        <title>Global analysis of biosynthetic gene clusters reveals vast potential of secondary metabolite production in Penicillium species.</title>
        <authorList>
            <person name="Nielsen J.C."/>
            <person name="Grijseels S."/>
            <person name="Prigent S."/>
            <person name="Ji B."/>
            <person name="Dainat J."/>
            <person name="Nielsen K.F."/>
            <person name="Frisvad J.C."/>
            <person name="Workman M."/>
            <person name="Nielsen J."/>
        </authorList>
    </citation>
    <scope>NUCLEOTIDE SEQUENCE [LARGE SCALE GENOMIC DNA]</scope>
    <source>
        <strain evidence="7">IBT 29486</strain>
    </source>
</reference>
<dbReference type="Pfam" id="PF02187">
    <property type="entry name" value="GAS2"/>
    <property type="match status" value="1"/>
</dbReference>
<feature type="compositionally biased region" description="Polar residues" evidence="4">
    <location>
        <begin position="1040"/>
        <end position="1054"/>
    </location>
</feature>
<feature type="compositionally biased region" description="Polar residues" evidence="4">
    <location>
        <begin position="1173"/>
        <end position="1188"/>
    </location>
</feature>
<feature type="compositionally biased region" description="Polar residues" evidence="4">
    <location>
        <begin position="1156"/>
        <end position="1165"/>
    </location>
</feature>
<feature type="compositionally biased region" description="Basic and acidic residues" evidence="4">
    <location>
        <begin position="375"/>
        <end position="384"/>
    </location>
</feature>
<feature type="region of interest" description="Disordered" evidence="4">
    <location>
        <begin position="1016"/>
        <end position="1054"/>
    </location>
</feature>
<organism evidence="6 7">
    <name type="scientific">Penicillium vulpinum</name>
    <dbReference type="NCBI Taxonomy" id="29845"/>
    <lineage>
        <taxon>Eukaryota</taxon>
        <taxon>Fungi</taxon>
        <taxon>Dikarya</taxon>
        <taxon>Ascomycota</taxon>
        <taxon>Pezizomycotina</taxon>
        <taxon>Eurotiomycetes</taxon>
        <taxon>Eurotiomycetidae</taxon>
        <taxon>Eurotiales</taxon>
        <taxon>Aspergillaceae</taxon>
        <taxon>Penicillium</taxon>
    </lineage>
</organism>
<feature type="compositionally biased region" description="Polar residues" evidence="4">
    <location>
        <begin position="873"/>
        <end position="887"/>
    </location>
</feature>
<dbReference type="Gene3D" id="3.30.920.20">
    <property type="entry name" value="Gas2-like domain"/>
    <property type="match status" value="1"/>
</dbReference>
<feature type="region of interest" description="Disordered" evidence="4">
    <location>
        <begin position="1131"/>
        <end position="1275"/>
    </location>
</feature>
<feature type="compositionally biased region" description="Polar residues" evidence="4">
    <location>
        <begin position="1251"/>
        <end position="1262"/>
    </location>
</feature>
<evidence type="ECO:0000313" key="6">
    <source>
        <dbReference type="EMBL" id="OQE04777.1"/>
    </source>
</evidence>
<proteinExistence type="predicted"/>
<comment type="caution">
    <text evidence="6">The sequence shown here is derived from an EMBL/GenBank/DDBJ whole genome shotgun (WGS) entry which is preliminary data.</text>
</comment>
<dbReference type="GO" id="GO:0008017">
    <property type="term" value="F:microtubule binding"/>
    <property type="evidence" value="ECO:0007669"/>
    <property type="project" value="InterPro"/>
</dbReference>
<evidence type="ECO:0000313" key="7">
    <source>
        <dbReference type="Proteomes" id="UP000191518"/>
    </source>
</evidence>
<dbReference type="STRING" id="29845.A0A1V6RSL1"/>